<name>A0A8J6ZQV9_DESMC</name>
<comment type="caution">
    <text evidence="1">The sequence shown here is derived from an EMBL/GenBank/DDBJ whole genome shotgun (WGS) entry which is preliminary data.</text>
</comment>
<accession>A0A8J6ZQV9</accession>
<evidence type="ECO:0000313" key="1">
    <source>
        <dbReference type="EMBL" id="MBE9021113.1"/>
    </source>
</evidence>
<dbReference type="Proteomes" id="UP000622533">
    <property type="component" value="Unassembled WGS sequence"/>
</dbReference>
<dbReference type="AlphaFoldDB" id="A0A8J6ZQV9"/>
<proteinExistence type="predicted"/>
<sequence>MPRNLAEGETQMNFRIPEEKKIAFLKKAKASGTSASRLLLEFIDSYLGISPRSDDEIDNIKKKVAELEEFKERAEKILGELAA</sequence>
<protein>
    <submittedName>
        <fullName evidence="1">Uncharacterized protein</fullName>
    </submittedName>
</protein>
<dbReference type="EMBL" id="JADEXS010000007">
    <property type="protein sequence ID" value="MBE9021113.1"/>
    <property type="molecule type" value="Genomic_DNA"/>
</dbReference>
<gene>
    <name evidence="1" type="ORF">IQ276_01165</name>
</gene>
<reference evidence="1" key="1">
    <citation type="submission" date="2020-10" db="EMBL/GenBank/DDBJ databases">
        <authorList>
            <person name="Castelo-Branco R."/>
            <person name="Eusebio N."/>
            <person name="Adriana R."/>
            <person name="Vieira A."/>
            <person name="Brugerolle De Fraissinette N."/>
            <person name="Rezende De Castro R."/>
            <person name="Schneider M.P."/>
            <person name="Vasconcelos V."/>
            <person name="Leao P.N."/>
        </authorList>
    </citation>
    <scope>NUCLEOTIDE SEQUENCE</scope>
    <source>
        <strain evidence="1">LEGE 12446</strain>
    </source>
</reference>
<evidence type="ECO:0000313" key="2">
    <source>
        <dbReference type="Proteomes" id="UP000622533"/>
    </source>
</evidence>
<keyword evidence="2" id="KW-1185">Reference proteome</keyword>
<organism evidence="1 2">
    <name type="scientific">Desmonostoc muscorum LEGE 12446</name>
    <dbReference type="NCBI Taxonomy" id="1828758"/>
    <lineage>
        <taxon>Bacteria</taxon>
        <taxon>Bacillati</taxon>
        <taxon>Cyanobacteriota</taxon>
        <taxon>Cyanophyceae</taxon>
        <taxon>Nostocales</taxon>
        <taxon>Nostocaceae</taxon>
        <taxon>Desmonostoc</taxon>
    </lineage>
</organism>